<feature type="domain" description="HECT" evidence="7">
    <location>
        <begin position="205"/>
        <end position="428"/>
    </location>
</feature>
<evidence type="ECO:0000256" key="3">
    <source>
        <dbReference type="ARBA" id="ARBA00022679"/>
    </source>
</evidence>
<evidence type="ECO:0000313" key="8">
    <source>
        <dbReference type="EMBL" id="OLY83599.1"/>
    </source>
</evidence>
<organism evidence="8 9">
    <name type="scientific">Smittium mucronatum</name>
    <dbReference type="NCBI Taxonomy" id="133383"/>
    <lineage>
        <taxon>Eukaryota</taxon>
        <taxon>Fungi</taxon>
        <taxon>Fungi incertae sedis</taxon>
        <taxon>Zoopagomycota</taxon>
        <taxon>Kickxellomycotina</taxon>
        <taxon>Harpellomycetes</taxon>
        <taxon>Harpellales</taxon>
        <taxon>Legeriomycetaceae</taxon>
        <taxon>Smittium</taxon>
    </lineage>
</organism>
<dbReference type="InterPro" id="IPR035983">
    <property type="entry name" value="Hect_E3_ubiquitin_ligase"/>
</dbReference>
<dbReference type="Pfam" id="PF00632">
    <property type="entry name" value="HECT"/>
    <property type="match status" value="1"/>
</dbReference>
<keyword evidence="3" id="KW-0808">Transferase</keyword>
<gene>
    <name evidence="8" type="ORF">AYI68_g2257</name>
</gene>
<dbReference type="GO" id="GO:0061630">
    <property type="term" value="F:ubiquitin protein ligase activity"/>
    <property type="evidence" value="ECO:0007669"/>
    <property type="project" value="UniProtKB-EC"/>
</dbReference>
<dbReference type="Gene3D" id="3.30.2410.10">
    <property type="entry name" value="Hect, E3 ligase catalytic domain"/>
    <property type="match status" value="1"/>
</dbReference>
<dbReference type="GO" id="GO:0000209">
    <property type="term" value="P:protein polyubiquitination"/>
    <property type="evidence" value="ECO:0007669"/>
    <property type="project" value="InterPro"/>
</dbReference>
<protein>
    <recommendedName>
        <fullName evidence="2">HECT-type E3 ubiquitin transferase</fullName>
        <ecNumber evidence="2">2.3.2.26</ecNumber>
    </recommendedName>
</protein>
<accession>A0A1R0H349</accession>
<dbReference type="Gene3D" id="3.30.2160.10">
    <property type="entry name" value="Hect, E3 ligase catalytic domain"/>
    <property type="match status" value="1"/>
</dbReference>
<evidence type="ECO:0000256" key="4">
    <source>
        <dbReference type="ARBA" id="ARBA00022786"/>
    </source>
</evidence>
<evidence type="ECO:0000259" key="7">
    <source>
        <dbReference type="PROSITE" id="PS50237"/>
    </source>
</evidence>
<dbReference type="FunFam" id="3.30.2410.10:FF:000003">
    <property type="entry name" value="probable E3 ubiquitin-protein ligase HERC4 isoform X1"/>
    <property type="match status" value="1"/>
</dbReference>
<dbReference type="EMBL" id="LSSL01000825">
    <property type="protein sequence ID" value="OLY83599.1"/>
    <property type="molecule type" value="Genomic_DNA"/>
</dbReference>
<comment type="caution">
    <text evidence="8">The sequence shown here is derived from an EMBL/GenBank/DDBJ whole genome shotgun (WGS) entry which is preliminary data.</text>
</comment>
<keyword evidence="8" id="KW-0436">Ligase</keyword>
<dbReference type="SMART" id="SM00119">
    <property type="entry name" value="HECTc"/>
    <property type="match status" value="1"/>
</dbReference>
<dbReference type="OrthoDB" id="8068875at2759"/>
<dbReference type="STRING" id="133383.A0A1R0H349"/>
<evidence type="ECO:0000256" key="2">
    <source>
        <dbReference type="ARBA" id="ARBA00012485"/>
    </source>
</evidence>
<dbReference type="PANTHER" id="PTHR45700">
    <property type="entry name" value="UBIQUITIN-PROTEIN LIGASE E3C"/>
    <property type="match status" value="1"/>
</dbReference>
<dbReference type="InterPro" id="IPR000569">
    <property type="entry name" value="HECT_dom"/>
</dbReference>
<dbReference type="GO" id="GO:0016874">
    <property type="term" value="F:ligase activity"/>
    <property type="evidence" value="ECO:0007669"/>
    <property type="project" value="UniProtKB-KW"/>
</dbReference>
<dbReference type="Gene3D" id="3.90.1750.10">
    <property type="entry name" value="Hect, E3 ligase catalytic domains"/>
    <property type="match status" value="1"/>
</dbReference>
<evidence type="ECO:0000256" key="1">
    <source>
        <dbReference type="ARBA" id="ARBA00000885"/>
    </source>
</evidence>
<proteinExistence type="predicted"/>
<feature type="active site" description="Glycyl thioester intermediate" evidence="5">
    <location>
        <position position="396"/>
    </location>
</feature>
<keyword evidence="4 5" id="KW-0833">Ubl conjugation pathway</keyword>
<feature type="compositionally biased region" description="Polar residues" evidence="6">
    <location>
        <begin position="79"/>
        <end position="98"/>
    </location>
</feature>
<sequence>MLLRHMTSVPNSVCDGFLETNPDSNRVEEIEIIGDCNTSNNEEDLCLDLSNSYHSVSTFDSARNPIFEIDTVEKLTISGSSPKSSLMSDSANSSQNSIKGLHSDCTDSPDDLNDGFSYFSSESDMDSLPLKNTYIDDMKSYSDFNNTLSNGYDSSVQKLDALISSIRERMFYVNNDSNMCWFSPEPESDALYMQEMRLVGMVLGLAVYNSPLHRSLIKILHSFSPEEIEGCDQTFEVSYEQNGQHQIYQLVPNGSAVKLTFENKIEFVNSYVDFIFNTSCESQFEVFRDGFLDIVGNSFAMNLSPIELELIICGSSDLDFDTLDKYAVYDGGFKRDTPVIEYFWSVVKSFPTELKKKLLFFTTGSDRVPIGGLSKMKFVIVKNGTDSMRLPTSHTCFNALLLPEYDSEPKLRERLITAINNSEGFGMM</sequence>
<dbReference type="AlphaFoldDB" id="A0A1R0H349"/>
<name>A0A1R0H349_9FUNG</name>
<dbReference type="SUPFAM" id="SSF56204">
    <property type="entry name" value="Hect, E3 ligase catalytic domain"/>
    <property type="match status" value="1"/>
</dbReference>
<evidence type="ECO:0000313" key="9">
    <source>
        <dbReference type="Proteomes" id="UP000187455"/>
    </source>
</evidence>
<feature type="region of interest" description="Disordered" evidence="6">
    <location>
        <begin position="79"/>
        <end position="101"/>
    </location>
</feature>
<reference evidence="8 9" key="1">
    <citation type="journal article" date="2016" name="Mol. Biol. Evol.">
        <title>Genome-Wide Survey of Gut Fungi (Harpellales) Reveals the First Horizontally Transferred Ubiquitin Gene from a Mosquito Host.</title>
        <authorList>
            <person name="Wang Y."/>
            <person name="White M.M."/>
            <person name="Kvist S."/>
            <person name="Moncalvo J.M."/>
        </authorList>
    </citation>
    <scope>NUCLEOTIDE SEQUENCE [LARGE SCALE GENOMIC DNA]</scope>
    <source>
        <strain evidence="8 9">ALG-7-W6</strain>
    </source>
</reference>
<evidence type="ECO:0000256" key="5">
    <source>
        <dbReference type="PROSITE-ProRule" id="PRU00104"/>
    </source>
</evidence>
<dbReference type="PROSITE" id="PS50237">
    <property type="entry name" value="HECT"/>
    <property type="match status" value="1"/>
</dbReference>
<evidence type="ECO:0000256" key="6">
    <source>
        <dbReference type="SAM" id="MobiDB-lite"/>
    </source>
</evidence>
<dbReference type="Proteomes" id="UP000187455">
    <property type="component" value="Unassembled WGS sequence"/>
</dbReference>
<comment type="catalytic activity">
    <reaction evidence="1">
        <text>S-ubiquitinyl-[E2 ubiquitin-conjugating enzyme]-L-cysteine + [acceptor protein]-L-lysine = [E2 ubiquitin-conjugating enzyme]-L-cysteine + N(6)-ubiquitinyl-[acceptor protein]-L-lysine.</text>
        <dbReference type="EC" id="2.3.2.26"/>
    </reaction>
</comment>
<keyword evidence="9" id="KW-1185">Reference proteome</keyword>
<dbReference type="InterPro" id="IPR044611">
    <property type="entry name" value="E3A/B/C-like"/>
</dbReference>
<dbReference type="PANTHER" id="PTHR45700:SF8">
    <property type="entry name" value="HECT-TYPE E3 UBIQUITIN TRANSFERASE"/>
    <property type="match status" value="1"/>
</dbReference>
<dbReference type="EC" id="2.3.2.26" evidence="2"/>